<dbReference type="InterPro" id="IPR036865">
    <property type="entry name" value="CRAL-TRIO_dom_sf"/>
</dbReference>
<accession>A0A9N8HFZ6</accession>
<feature type="compositionally biased region" description="Acidic residues" evidence="1">
    <location>
        <begin position="65"/>
        <end position="76"/>
    </location>
</feature>
<dbReference type="PANTHER" id="PTHR23324">
    <property type="entry name" value="SEC14 RELATED PROTEIN"/>
    <property type="match status" value="1"/>
</dbReference>
<dbReference type="SUPFAM" id="SSF52087">
    <property type="entry name" value="CRAL/TRIO domain"/>
    <property type="match status" value="1"/>
</dbReference>
<protein>
    <recommendedName>
        <fullName evidence="2">CRAL-TRIO domain-containing protein</fullName>
    </recommendedName>
</protein>
<dbReference type="PANTHER" id="PTHR23324:SF83">
    <property type="entry name" value="SEC14-LIKE PROTEIN 2"/>
    <property type="match status" value="1"/>
</dbReference>
<dbReference type="EMBL" id="CAICTM010000602">
    <property type="protein sequence ID" value="CAB9513623.1"/>
    <property type="molecule type" value="Genomic_DNA"/>
</dbReference>
<proteinExistence type="predicted"/>
<name>A0A9N8HFZ6_9STRA</name>
<evidence type="ECO:0000313" key="4">
    <source>
        <dbReference type="Proteomes" id="UP001153069"/>
    </source>
</evidence>
<dbReference type="GO" id="GO:0005737">
    <property type="term" value="C:cytoplasm"/>
    <property type="evidence" value="ECO:0007669"/>
    <property type="project" value="TreeGrafter"/>
</dbReference>
<feature type="region of interest" description="Disordered" evidence="1">
    <location>
        <begin position="405"/>
        <end position="426"/>
    </location>
</feature>
<dbReference type="AlphaFoldDB" id="A0A9N8HFZ6"/>
<comment type="caution">
    <text evidence="3">The sequence shown here is derived from an EMBL/GenBank/DDBJ whole genome shotgun (WGS) entry which is preliminary data.</text>
</comment>
<dbReference type="InterPro" id="IPR001251">
    <property type="entry name" value="CRAL-TRIO_dom"/>
</dbReference>
<dbReference type="InterPro" id="IPR051064">
    <property type="entry name" value="SEC14/CRAL-TRIO_domain"/>
</dbReference>
<evidence type="ECO:0000313" key="3">
    <source>
        <dbReference type="EMBL" id="CAB9513623.1"/>
    </source>
</evidence>
<evidence type="ECO:0000259" key="2">
    <source>
        <dbReference type="PROSITE" id="PS50191"/>
    </source>
</evidence>
<dbReference type="SUPFAM" id="SSF46938">
    <property type="entry name" value="CRAL/TRIO N-terminal domain"/>
    <property type="match status" value="1"/>
</dbReference>
<dbReference type="PROSITE" id="PS50191">
    <property type="entry name" value="CRAL_TRIO"/>
    <property type="match status" value="1"/>
</dbReference>
<feature type="region of interest" description="Disordered" evidence="1">
    <location>
        <begin position="26"/>
        <end position="85"/>
    </location>
</feature>
<dbReference type="InterPro" id="IPR036273">
    <property type="entry name" value="CRAL/TRIO_N_dom_sf"/>
</dbReference>
<gene>
    <name evidence="3" type="ORF">SEMRO_603_G173830.3</name>
</gene>
<keyword evidence="4" id="KW-1185">Reference proteome</keyword>
<dbReference type="SMART" id="SM00516">
    <property type="entry name" value="SEC14"/>
    <property type="match status" value="1"/>
</dbReference>
<organism evidence="3 4">
    <name type="scientific">Seminavis robusta</name>
    <dbReference type="NCBI Taxonomy" id="568900"/>
    <lineage>
        <taxon>Eukaryota</taxon>
        <taxon>Sar</taxon>
        <taxon>Stramenopiles</taxon>
        <taxon>Ochrophyta</taxon>
        <taxon>Bacillariophyta</taxon>
        <taxon>Bacillariophyceae</taxon>
        <taxon>Bacillariophycidae</taxon>
        <taxon>Naviculales</taxon>
        <taxon>Naviculaceae</taxon>
        <taxon>Seminavis</taxon>
    </lineage>
</organism>
<feature type="domain" description="CRAL-TRIO" evidence="2">
    <location>
        <begin position="186"/>
        <end position="363"/>
    </location>
</feature>
<evidence type="ECO:0000256" key="1">
    <source>
        <dbReference type="SAM" id="MobiDB-lite"/>
    </source>
</evidence>
<reference evidence="3" key="1">
    <citation type="submission" date="2020-06" db="EMBL/GenBank/DDBJ databases">
        <authorList>
            <consortium name="Plant Systems Biology data submission"/>
        </authorList>
    </citation>
    <scope>NUCLEOTIDE SEQUENCE</scope>
    <source>
        <strain evidence="3">D6</strain>
    </source>
</reference>
<dbReference type="Pfam" id="PF00650">
    <property type="entry name" value="CRAL_TRIO"/>
    <property type="match status" value="1"/>
</dbReference>
<feature type="compositionally biased region" description="Polar residues" evidence="1">
    <location>
        <begin position="408"/>
        <end position="419"/>
    </location>
</feature>
<dbReference type="OrthoDB" id="59899at2759"/>
<dbReference type="Proteomes" id="UP001153069">
    <property type="component" value="Unassembled WGS sequence"/>
</dbReference>
<dbReference type="CDD" id="cd00170">
    <property type="entry name" value="SEC14"/>
    <property type="match status" value="1"/>
</dbReference>
<dbReference type="Gene3D" id="3.40.525.10">
    <property type="entry name" value="CRAL-TRIO lipid binding domain"/>
    <property type="match status" value="1"/>
</dbReference>
<sequence length="494" mass="56043">MTEPCSPTSTIASPQAAAGFMIFSVTSNGKDPMASAEQQVPPVISITSAKDAPEEPVISPSISEDKDDKEEEEEEPPMMAPSISKEDNDTCVLATPTANKSNNNKDDEFKEVVDLWGLTLEEEQQLQELHDSVQDVDHPHAKDFHTLVRFLTGPQGPAMAEPNFRDMIQWRRDNHVDDMLQNYQPDPFLVEYASPMAFLKDYDREGDPIYIERGAAMDAQGLLQRYSQEDLMRHAIWLREVQSEGDWVDDYERRQGHAIKDITVVYDLEGLNPKHYTPHVLAWFQSHVQMTDDYYPGPIKRIIVIRAPAVFRVMWNTVKFFMPRGMRDMMVFTNQHNYLQVLDKYLDVDVLPPCINPNGKGETAMGMPKSLVAGKIPEHIGVGGEGHLQSEAATIQPVPALPLKKQPSHGTVETCSDTGSVLDDDEADMLDDDRYTSWEQETPEQHFGENWEEVVFSESHHHQTTQVHVFWQETTGVEVSHKLVDSDRQKLIFI</sequence>